<protein>
    <submittedName>
        <fullName evidence="1">Uncharacterized protein</fullName>
    </submittedName>
</protein>
<keyword evidence="2" id="KW-1185">Reference proteome</keyword>
<sequence length="121" mass="12517">MDLPARILCALILVFSVLAQPPAGASMPVMPEMAAYVLPDGSFADLCLTGHAAQDGKGRTSSHACQSCCLAAPVALPTPQAFQGRFSSEIFVRSSLAAELLLARPVLLAGLGPRAPPQFLA</sequence>
<evidence type="ECO:0000313" key="2">
    <source>
        <dbReference type="Proteomes" id="UP000823773"/>
    </source>
</evidence>
<reference evidence="1" key="1">
    <citation type="submission" date="2021-03" db="EMBL/GenBank/DDBJ databases">
        <title>Genomic Encyclopedia of Type Strains, Phase IV (KMG-IV): sequencing the most valuable type-strain genomes for metagenomic binning, comparative biology and taxonomic classification.</title>
        <authorList>
            <person name="Goeker M."/>
        </authorList>
    </citation>
    <scope>NUCLEOTIDE SEQUENCE</scope>
    <source>
        <strain evidence="1">DSM 18131</strain>
    </source>
</reference>
<evidence type="ECO:0000313" key="1">
    <source>
        <dbReference type="EMBL" id="MBP1870470.1"/>
    </source>
</evidence>
<dbReference type="Proteomes" id="UP000823773">
    <property type="component" value="Unassembled WGS sequence"/>
</dbReference>
<name>A0ACC5SNX0_ENSAD</name>
<accession>A0ACC5SNX0</accession>
<organism evidence="1 2">
    <name type="scientific">Ensifer adhaerens</name>
    <name type="common">Sinorhizobium morelense</name>
    <dbReference type="NCBI Taxonomy" id="106592"/>
    <lineage>
        <taxon>Bacteria</taxon>
        <taxon>Pseudomonadati</taxon>
        <taxon>Pseudomonadota</taxon>
        <taxon>Alphaproteobacteria</taxon>
        <taxon>Hyphomicrobiales</taxon>
        <taxon>Rhizobiaceae</taxon>
        <taxon>Sinorhizobium/Ensifer group</taxon>
        <taxon>Ensifer</taxon>
    </lineage>
</organism>
<gene>
    <name evidence="1" type="ORF">J2Z19_000167</name>
</gene>
<proteinExistence type="predicted"/>
<dbReference type="EMBL" id="JAGGJR010000001">
    <property type="protein sequence ID" value="MBP1870470.1"/>
    <property type="molecule type" value="Genomic_DNA"/>
</dbReference>
<comment type="caution">
    <text evidence="1">The sequence shown here is derived from an EMBL/GenBank/DDBJ whole genome shotgun (WGS) entry which is preliminary data.</text>
</comment>